<keyword evidence="2" id="KW-0645">Protease</keyword>
<keyword evidence="5" id="KW-0472">Membrane</keyword>
<protein>
    <submittedName>
        <fullName evidence="7">Putative cell wall-binding protein</fullName>
        <ecNumber evidence="7">3.4.-.-</ecNumber>
    </submittedName>
</protein>
<dbReference type="RefSeq" id="WP_014940489.1">
    <property type="nucleotide sequence ID" value="NC_018610.1"/>
</dbReference>
<dbReference type="eggNOG" id="COG0791">
    <property type="taxonomic scope" value="Bacteria"/>
</dbReference>
<dbReference type="Gene3D" id="3.90.1720.10">
    <property type="entry name" value="endopeptidase domain like (from Nostoc punctiforme)"/>
    <property type="match status" value="1"/>
</dbReference>
<dbReference type="PANTHER" id="PTHR47053">
    <property type="entry name" value="MUREIN DD-ENDOPEPTIDASE MEPH-RELATED"/>
    <property type="match status" value="1"/>
</dbReference>
<dbReference type="HOGENOM" id="CLU_1007571_0_0_9"/>
<name>J9W808_LENBU</name>
<evidence type="ECO:0000256" key="1">
    <source>
        <dbReference type="ARBA" id="ARBA00007074"/>
    </source>
</evidence>
<dbReference type="Proteomes" id="UP000007332">
    <property type="component" value="Chromosome"/>
</dbReference>
<dbReference type="Pfam" id="PF00877">
    <property type="entry name" value="NLPC_P60"/>
    <property type="match status" value="1"/>
</dbReference>
<feature type="transmembrane region" description="Helical" evidence="5">
    <location>
        <begin position="7"/>
        <end position="26"/>
    </location>
</feature>
<sequence>MLHRHRKLLITISLLAVIAIVGVIFIKATLSPDKTPTAVTAVKEEVFPNQIFESYKYPYDLRIIHSNTKLYSTPAGTKGSKYLGTVKSNHLTRKIVGQERADLNHRRSEGYISFAQNGHTYWVSAQSVVFRDLNKLKGDDPKIEAAIDAGLKLVGKSKYDYGGGRNLSDIKNRKFDCSSFVRYCFSKAGVTLGNLDSVTTYTLVTMGRPVKFQNMKRGDLFFFTNSRGQVNSHVAIYLGDHLFLHDHGQSDTGGVGISTLNAPGWRNEANGTVRRIE</sequence>
<dbReference type="GO" id="GO:0008234">
    <property type="term" value="F:cysteine-type peptidase activity"/>
    <property type="evidence" value="ECO:0007669"/>
    <property type="project" value="UniProtKB-KW"/>
</dbReference>
<organism evidence="7 8">
    <name type="scientific">Lentilactobacillus buchneri subsp. silagei CD034</name>
    <dbReference type="NCBI Taxonomy" id="1071400"/>
    <lineage>
        <taxon>Bacteria</taxon>
        <taxon>Bacillati</taxon>
        <taxon>Bacillota</taxon>
        <taxon>Bacilli</taxon>
        <taxon>Lactobacillales</taxon>
        <taxon>Lactobacillaceae</taxon>
        <taxon>Lentilactobacillus</taxon>
        <taxon>Lentilactobacillus buchneri subsp. silagei</taxon>
    </lineage>
</organism>
<evidence type="ECO:0000313" key="8">
    <source>
        <dbReference type="Proteomes" id="UP000007332"/>
    </source>
</evidence>
<evidence type="ECO:0000256" key="3">
    <source>
        <dbReference type="ARBA" id="ARBA00022801"/>
    </source>
</evidence>
<dbReference type="EC" id="3.4.-.-" evidence="7"/>
<keyword evidence="5" id="KW-0812">Transmembrane</keyword>
<dbReference type="OrthoDB" id="2032428at2"/>
<dbReference type="STRING" id="1071400.LBUCD034_1996"/>
<comment type="similarity">
    <text evidence="1">Belongs to the peptidase C40 family.</text>
</comment>
<feature type="domain" description="NlpC/P60" evidence="6">
    <location>
        <begin position="140"/>
        <end position="277"/>
    </location>
</feature>
<evidence type="ECO:0000259" key="6">
    <source>
        <dbReference type="PROSITE" id="PS51935"/>
    </source>
</evidence>
<keyword evidence="3 7" id="KW-0378">Hydrolase</keyword>
<dbReference type="PROSITE" id="PS51935">
    <property type="entry name" value="NLPC_P60"/>
    <property type="match status" value="1"/>
</dbReference>
<accession>J9W808</accession>
<evidence type="ECO:0000256" key="5">
    <source>
        <dbReference type="SAM" id="Phobius"/>
    </source>
</evidence>
<dbReference type="InterPro" id="IPR038765">
    <property type="entry name" value="Papain-like_cys_pep_sf"/>
</dbReference>
<evidence type="ECO:0000256" key="2">
    <source>
        <dbReference type="ARBA" id="ARBA00022670"/>
    </source>
</evidence>
<dbReference type="PATRIC" id="fig|1071400.3.peg.1913"/>
<dbReference type="InterPro" id="IPR051202">
    <property type="entry name" value="Peptidase_C40"/>
</dbReference>
<keyword evidence="4" id="KW-0788">Thiol protease</keyword>
<gene>
    <name evidence="7" type="ORF">LBUCD034_1996</name>
</gene>
<keyword evidence="5" id="KW-1133">Transmembrane helix</keyword>
<evidence type="ECO:0000256" key="4">
    <source>
        <dbReference type="ARBA" id="ARBA00022807"/>
    </source>
</evidence>
<dbReference type="KEGG" id="lbn:LBUCD034_1996"/>
<evidence type="ECO:0000313" key="7">
    <source>
        <dbReference type="EMBL" id="AFS00985.1"/>
    </source>
</evidence>
<proteinExistence type="inferred from homology"/>
<dbReference type="PANTHER" id="PTHR47053:SF1">
    <property type="entry name" value="MUREIN DD-ENDOPEPTIDASE MEPH-RELATED"/>
    <property type="match status" value="1"/>
</dbReference>
<dbReference type="AlphaFoldDB" id="J9W808"/>
<reference evidence="7 8" key="1">
    <citation type="journal article" date="2012" name="J. Biotechnol.">
        <title>Insights into the completely annotated genome of Lactobacillus buchneri CD034, a strain isolated from stable grass silage.</title>
        <authorList>
            <person name="Heinl S."/>
            <person name="Wibberg D."/>
            <person name="Eikmeyer F."/>
            <person name="Szczepanowski R."/>
            <person name="Blom J."/>
            <person name="Linke B."/>
            <person name="Goesmann A."/>
            <person name="Grabherr R."/>
            <person name="Schwab H."/>
            <person name="Puhler A."/>
            <person name="Schluter A."/>
        </authorList>
    </citation>
    <scope>NUCLEOTIDE SEQUENCE [LARGE SCALE GENOMIC DNA]</scope>
    <source>
        <strain evidence="7 8">CD034</strain>
    </source>
</reference>
<keyword evidence="8" id="KW-1185">Reference proteome</keyword>
<dbReference type="SUPFAM" id="SSF54001">
    <property type="entry name" value="Cysteine proteinases"/>
    <property type="match status" value="1"/>
</dbReference>
<dbReference type="GO" id="GO:0006508">
    <property type="term" value="P:proteolysis"/>
    <property type="evidence" value="ECO:0007669"/>
    <property type="project" value="UniProtKB-KW"/>
</dbReference>
<dbReference type="EMBL" id="CP003043">
    <property type="protein sequence ID" value="AFS00985.1"/>
    <property type="molecule type" value="Genomic_DNA"/>
</dbReference>
<dbReference type="InterPro" id="IPR000064">
    <property type="entry name" value="NLP_P60_dom"/>
</dbReference>